<protein>
    <recommendedName>
        <fullName evidence="4">fumarylacetoacetase</fullName>
        <ecNumber evidence="4">3.7.1.2</ecNumber>
    </recommendedName>
</protein>
<dbReference type="OrthoDB" id="2273115at2"/>
<evidence type="ECO:0000313" key="17">
    <source>
        <dbReference type="Proteomes" id="UP000321534"/>
    </source>
</evidence>
<keyword evidence="5 13" id="KW-0479">Metal-binding</keyword>
<evidence type="ECO:0000256" key="8">
    <source>
        <dbReference type="ARBA" id="ARBA00022842"/>
    </source>
</evidence>
<feature type="domain" description="Fumarylacetoacetase N-terminal" evidence="15">
    <location>
        <begin position="24"/>
        <end position="124"/>
    </location>
</feature>
<proteinExistence type="predicted"/>
<evidence type="ECO:0000256" key="6">
    <source>
        <dbReference type="ARBA" id="ARBA00022801"/>
    </source>
</evidence>
<comment type="cofactor">
    <cofactor evidence="1 13">
        <name>Ca(2+)</name>
        <dbReference type="ChEBI" id="CHEBI:29108"/>
    </cofactor>
</comment>
<evidence type="ECO:0000256" key="2">
    <source>
        <dbReference type="ARBA" id="ARBA00001946"/>
    </source>
</evidence>
<dbReference type="SUPFAM" id="SSF56529">
    <property type="entry name" value="FAH"/>
    <property type="match status" value="1"/>
</dbReference>
<comment type="cofactor">
    <cofactor evidence="2 13">
        <name>Mg(2+)</name>
        <dbReference type="ChEBI" id="CHEBI:18420"/>
    </cofactor>
</comment>
<dbReference type="GO" id="GO:0006559">
    <property type="term" value="P:L-phenylalanine catabolic process"/>
    <property type="evidence" value="ECO:0007669"/>
    <property type="project" value="UniProtKB-UniPathway"/>
</dbReference>
<evidence type="ECO:0000313" key="16">
    <source>
        <dbReference type="EMBL" id="GEO29218.1"/>
    </source>
</evidence>
<feature type="binding site" evidence="13">
    <location>
        <position position="239"/>
    </location>
    <ligand>
        <name>Mg(2+)</name>
        <dbReference type="ChEBI" id="CHEBI:18420"/>
    </ligand>
</feature>
<evidence type="ECO:0000256" key="1">
    <source>
        <dbReference type="ARBA" id="ARBA00001913"/>
    </source>
</evidence>
<feature type="domain" description="Fumarylacetoacetase-like C-terminal" evidence="14">
    <location>
        <begin position="131"/>
        <end position="413"/>
    </location>
</feature>
<keyword evidence="8 13" id="KW-0460">Magnesium</keyword>
<evidence type="ECO:0000259" key="15">
    <source>
        <dbReference type="Pfam" id="PF09298"/>
    </source>
</evidence>
<feature type="active site" description="Proton acceptor" evidence="11">
    <location>
        <position position="139"/>
    </location>
</feature>
<evidence type="ECO:0000256" key="4">
    <source>
        <dbReference type="ARBA" id="ARBA00012094"/>
    </source>
</evidence>
<dbReference type="InterPro" id="IPR015377">
    <property type="entry name" value="Fumarylacetoacetase_N"/>
</dbReference>
<dbReference type="GO" id="GO:0006572">
    <property type="term" value="P:L-tyrosine catabolic process"/>
    <property type="evidence" value="ECO:0007669"/>
    <property type="project" value="UniProtKB-KW"/>
</dbReference>
<accession>A0A512CYC8</accession>
<dbReference type="Gene3D" id="3.90.850.10">
    <property type="entry name" value="Fumarylacetoacetase-like, C-terminal domain"/>
    <property type="match status" value="1"/>
</dbReference>
<dbReference type="EC" id="3.7.1.2" evidence="4"/>
<feature type="binding site" evidence="13">
    <location>
        <position position="239"/>
    </location>
    <ligand>
        <name>Ca(2+)</name>
        <dbReference type="ChEBI" id="CHEBI:29108"/>
    </ligand>
</feature>
<dbReference type="NCBIfam" id="TIGR01266">
    <property type="entry name" value="fum_ac_acetase"/>
    <property type="match status" value="1"/>
</dbReference>
<dbReference type="FunFam" id="3.90.850.10:FF:000011">
    <property type="entry name" value="Fumarylacetoacetase"/>
    <property type="match status" value="1"/>
</dbReference>
<dbReference type="InterPro" id="IPR005959">
    <property type="entry name" value="Fumarylacetoacetase"/>
</dbReference>
<reference evidence="16 17" key="1">
    <citation type="submission" date="2019-07" db="EMBL/GenBank/DDBJ databases">
        <title>Whole genome shotgun sequence of Terrabacter aerolatus NBRC 106305.</title>
        <authorList>
            <person name="Hosoyama A."/>
            <person name="Uohara A."/>
            <person name="Ohji S."/>
            <person name="Ichikawa N."/>
        </authorList>
    </citation>
    <scope>NUCLEOTIDE SEQUENCE [LARGE SCALE GENOMIC DNA]</scope>
    <source>
        <strain evidence="16 17">NBRC 106305</strain>
    </source>
</reference>
<dbReference type="GO" id="GO:1902000">
    <property type="term" value="P:homogentisate catabolic process"/>
    <property type="evidence" value="ECO:0007669"/>
    <property type="project" value="TreeGrafter"/>
</dbReference>
<keyword evidence="9" id="KW-0828">Tyrosine catabolism</keyword>
<evidence type="ECO:0000256" key="12">
    <source>
        <dbReference type="PIRSR" id="PIRSR605959-2"/>
    </source>
</evidence>
<dbReference type="UniPathway" id="UPA00139">
    <property type="reaction ID" value="UER00341"/>
</dbReference>
<feature type="binding site" evidence="12">
    <location>
        <position position="246"/>
    </location>
    <ligand>
        <name>substrate</name>
    </ligand>
</feature>
<dbReference type="EMBL" id="BJYX01000003">
    <property type="protein sequence ID" value="GEO29218.1"/>
    <property type="molecule type" value="Genomic_DNA"/>
</dbReference>
<evidence type="ECO:0000256" key="5">
    <source>
        <dbReference type="ARBA" id="ARBA00022723"/>
    </source>
</evidence>
<evidence type="ECO:0000256" key="10">
    <source>
        <dbReference type="ARBA" id="ARBA00023232"/>
    </source>
</evidence>
<keyword evidence="6" id="KW-0378">Hydrolase</keyword>
<dbReference type="GO" id="GO:0004334">
    <property type="term" value="F:fumarylacetoacetase activity"/>
    <property type="evidence" value="ECO:0007669"/>
    <property type="project" value="UniProtKB-EC"/>
</dbReference>
<evidence type="ECO:0000259" key="14">
    <source>
        <dbReference type="Pfam" id="PF01557"/>
    </source>
</evidence>
<feature type="binding site" evidence="12">
    <location>
        <position position="250"/>
    </location>
    <ligand>
        <name>substrate</name>
    </ligand>
</feature>
<feature type="binding site" evidence="13">
    <location>
        <position position="132"/>
    </location>
    <ligand>
        <name>Ca(2+)</name>
        <dbReference type="ChEBI" id="CHEBI:29108"/>
    </ligand>
</feature>
<dbReference type="InterPro" id="IPR036663">
    <property type="entry name" value="Fumarylacetoacetase_C_sf"/>
</dbReference>
<comment type="pathway">
    <text evidence="3">Amino-acid degradation; L-phenylalanine degradation; acetoacetate and fumarate from L-phenylalanine: step 6/6.</text>
</comment>
<feature type="binding site" evidence="13">
    <location>
        <position position="263"/>
    </location>
    <ligand>
        <name>Mg(2+)</name>
        <dbReference type="ChEBI" id="CHEBI:18420"/>
    </ligand>
</feature>
<dbReference type="RefSeq" id="WP_147064051.1">
    <property type="nucleotide sequence ID" value="NZ_BAAARO010000008.1"/>
</dbReference>
<keyword evidence="7 13" id="KW-0106">Calcium</keyword>
<keyword evidence="17" id="KW-1185">Reference proteome</keyword>
<evidence type="ECO:0000256" key="3">
    <source>
        <dbReference type="ARBA" id="ARBA00004782"/>
    </source>
</evidence>
<dbReference type="PANTHER" id="PTHR43069">
    <property type="entry name" value="FUMARYLACETOACETASE"/>
    <property type="match status" value="1"/>
</dbReference>
<evidence type="ECO:0000256" key="9">
    <source>
        <dbReference type="ARBA" id="ARBA00022878"/>
    </source>
</evidence>
<evidence type="ECO:0000256" key="13">
    <source>
        <dbReference type="PIRSR" id="PIRSR605959-3"/>
    </source>
</evidence>
<dbReference type="InterPro" id="IPR036462">
    <property type="entry name" value="Fumarylacetoacetase_N_sf"/>
</dbReference>
<feature type="binding site" evidence="12">
    <location>
        <position position="134"/>
    </location>
    <ligand>
        <name>substrate</name>
    </ligand>
</feature>
<dbReference type="Proteomes" id="UP000321534">
    <property type="component" value="Unassembled WGS sequence"/>
</dbReference>
<gene>
    <name evidence="16" type="ORF">TAE01_10280</name>
</gene>
<keyword evidence="10" id="KW-0585">Phenylalanine catabolism</keyword>
<feature type="binding site" evidence="13">
    <location>
        <position position="207"/>
    </location>
    <ligand>
        <name>Ca(2+)</name>
        <dbReference type="ChEBI" id="CHEBI:29108"/>
    </ligand>
</feature>
<dbReference type="Gene3D" id="2.30.30.230">
    <property type="entry name" value="Fumarylacetoacetase, N-terminal domain"/>
    <property type="match status" value="1"/>
</dbReference>
<feature type="binding site" evidence="13">
    <location>
        <position position="205"/>
    </location>
    <ligand>
        <name>Ca(2+)</name>
        <dbReference type="ChEBI" id="CHEBI:29108"/>
    </ligand>
</feature>
<name>A0A512CYC8_9MICO</name>
<dbReference type="PANTHER" id="PTHR43069:SF2">
    <property type="entry name" value="FUMARYLACETOACETASE"/>
    <property type="match status" value="1"/>
</dbReference>
<sequence length="417" mass="44353">MTPTTRPTTWLDVAAEHPFGIDTLPYGVFSTADDPVRRVGVRIGDLVLDAGAVAAVGRDAGLVGDGPDLATAWQTPSLNAFLALGRPAWTTARQWLTEVLGQEVHRDGVSPHLHRLEEVTLHLPVEVADYVDFYASEDHATNVGQIFRPDNAALPPNWKHLPIGYHGRSGTVVVSGTDVVRPSGQRKGPNDPAPVFGPSIRLDIEAELGYVVGGATELGTRVSVDEAPDHLFGVVVLNDWSARDIQAWEYVPLGPFLGKSFATSVSAWVTPLEALASARVPLPGQSDPEVLPYLRGDAFGLDVHVEVSIDGTVVSRPEHAGMYWSPAQMLAHLTVNGASLRDGDLFGSGTISGPTRDTRGSLLELTWNGTEPLTLQDGTTRGFLEDGDTVTITAWAPGPGDARIGLGEVVGTIRPSA</sequence>
<evidence type="ECO:0000256" key="7">
    <source>
        <dbReference type="ARBA" id="ARBA00022837"/>
    </source>
</evidence>
<feature type="binding site" evidence="12">
    <location>
        <position position="148"/>
    </location>
    <ligand>
        <name>substrate</name>
    </ligand>
</feature>
<evidence type="ECO:0000256" key="11">
    <source>
        <dbReference type="PIRSR" id="PIRSR605959-1"/>
    </source>
</evidence>
<dbReference type="Pfam" id="PF09298">
    <property type="entry name" value="FAA_hydrolase_N"/>
    <property type="match status" value="1"/>
</dbReference>
<dbReference type="AlphaFoldDB" id="A0A512CYC8"/>
<dbReference type="InterPro" id="IPR011234">
    <property type="entry name" value="Fumarylacetoacetase-like_C"/>
</dbReference>
<organism evidence="16 17">
    <name type="scientific">Terrabacter aerolatus</name>
    <dbReference type="NCBI Taxonomy" id="422442"/>
    <lineage>
        <taxon>Bacteria</taxon>
        <taxon>Bacillati</taxon>
        <taxon>Actinomycetota</taxon>
        <taxon>Actinomycetes</taxon>
        <taxon>Micrococcales</taxon>
        <taxon>Intrasporangiaceae</taxon>
        <taxon>Terrabacter</taxon>
    </lineage>
</organism>
<dbReference type="GO" id="GO:0046872">
    <property type="term" value="F:metal ion binding"/>
    <property type="evidence" value="ECO:0007669"/>
    <property type="project" value="UniProtKB-KW"/>
</dbReference>
<feature type="binding site" evidence="13">
    <location>
        <position position="259"/>
    </location>
    <ligand>
        <name>Mg(2+)</name>
        <dbReference type="ChEBI" id="CHEBI:18420"/>
    </ligand>
</feature>
<dbReference type="SUPFAM" id="SSF63433">
    <property type="entry name" value="Fumarylacetoacetate hydrolase, FAH, N-terminal domain"/>
    <property type="match status" value="1"/>
</dbReference>
<feature type="binding site" evidence="12">
    <location>
        <position position="350"/>
    </location>
    <ligand>
        <name>substrate</name>
    </ligand>
</feature>
<comment type="caution">
    <text evidence="16">The sequence shown here is derived from an EMBL/GenBank/DDBJ whole genome shotgun (WGS) entry which is preliminary data.</text>
</comment>
<dbReference type="Pfam" id="PF01557">
    <property type="entry name" value="FAA_hydrolase"/>
    <property type="match status" value="1"/>
</dbReference>